<organism evidence="4 5">
    <name type="scientific">Dillenia turbinata</name>
    <dbReference type="NCBI Taxonomy" id="194707"/>
    <lineage>
        <taxon>Eukaryota</taxon>
        <taxon>Viridiplantae</taxon>
        <taxon>Streptophyta</taxon>
        <taxon>Embryophyta</taxon>
        <taxon>Tracheophyta</taxon>
        <taxon>Spermatophyta</taxon>
        <taxon>Magnoliopsida</taxon>
        <taxon>eudicotyledons</taxon>
        <taxon>Gunneridae</taxon>
        <taxon>Pentapetalae</taxon>
        <taxon>Dilleniales</taxon>
        <taxon>Dilleniaceae</taxon>
        <taxon>Dillenia</taxon>
    </lineage>
</organism>
<dbReference type="InterPro" id="IPR001611">
    <property type="entry name" value="Leu-rich_rpt"/>
</dbReference>
<evidence type="ECO:0000313" key="4">
    <source>
        <dbReference type="EMBL" id="KAK6931094.1"/>
    </source>
</evidence>
<comment type="caution">
    <text evidence="4">The sequence shown here is derived from an EMBL/GenBank/DDBJ whole genome shotgun (WGS) entry which is preliminary data.</text>
</comment>
<dbReference type="EMBL" id="JBAMMX010000011">
    <property type="protein sequence ID" value="KAK6931094.1"/>
    <property type="molecule type" value="Genomic_DNA"/>
</dbReference>
<evidence type="ECO:0000256" key="2">
    <source>
        <dbReference type="ARBA" id="ARBA00022614"/>
    </source>
</evidence>
<dbReference type="PANTHER" id="PTHR24113">
    <property type="entry name" value="RAN GTPASE-ACTIVATING PROTEIN 1"/>
    <property type="match status" value="1"/>
</dbReference>
<keyword evidence="5" id="KW-1185">Reference proteome</keyword>
<dbReference type="GO" id="GO:0005634">
    <property type="term" value="C:nucleus"/>
    <property type="evidence" value="ECO:0007669"/>
    <property type="project" value="TreeGrafter"/>
</dbReference>
<dbReference type="InterPro" id="IPR032675">
    <property type="entry name" value="LRR_dom_sf"/>
</dbReference>
<sequence>MSGCNFGVYGLYFLAESLAYNQEVYFSANGITAAGVKALDRVLQSNIVLKCLNLSGNPIGDEGVKCLCDILVDNTGIKKLQLNSTMCKAIAELLKKNSSLHILELNNNMIEYSGFTSIAGALLENNSIRCIHLNGNYGGALGVAAFGNWLEGKKSFRTLAAMELAPEGAEKIAEALKENRSVTTIDLVKYDYQFHSYKSRGIYNTIIDCCLYDSHREEITSIPTGSMLLPKFRKTILLSLFWSLLINCNPIRPDGAKALSEVLKFHGKIPILKLGWCKIGPKGVGFIADTLKYNTTISTLDLRANGLDARGAVCPARSMKVVDEALTLLDLAFNEIRDTGALAIAQALKANEDVAVTSLNLASNFITKFGQSALTDARDHVYEMNRTEINIFF</sequence>
<accession>A0AAN8Z8Y4</accession>
<dbReference type="GO" id="GO:0048471">
    <property type="term" value="C:perinuclear region of cytoplasm"/>
    <property type="evidence" value="ECO:0007669"/>
    <property type="project" value="TreeGrafter"/>
</dbReference>
<gene>
    <name evidence="4" type="ORF">RJ641_002887</name>
</gene>
<keyword evidence="1" id="KW-0343">GTPase activation</keyword>
<dbReference type="Proteomes" id="UP001370490">
    <property type="component" value="Unassembled WGS sequence"/>
</dbReference>
<evidence type="ECO:0000256" key="3">
    <source>
        <dbReference type="ARBA" id="ARBA00022737"/>
    </source>
</evidence>
<protein>
    <submittedName>
        <fullName evidence="4">Leucine-rich repeat</fullName>
    </submittedName>
</protein>
<name>A0AAN8Z8Y4_9MAGN</name>
<evidence type="ECO:0000313" key="5">
    <source>
        <dbReference type="Proteomes" id="UP001370490"/>
    </source>
</evidence>
<dbReference type="GO" id="GO:0005829">
    <property type="term" value="C:cytosol"/>
    <property type="evidence" value="ECO:0007669"/>
    <property type="project" value="TreeGrafter"/>
</dbReference>
<dbReference type="Pfam" id="PF13516">
    <property type="entry name" value="LRR_6"/>
    <property type="match status" value="3"/>
</dbReference>
<keyword evidence="2" id="KW-0433">Leucine-rich repeat</keyword>
<keyword evidence="3" id="KW-0677">Repeat</keyword>
<dbReference type="SMART" id="SM00368">
    <property type="entry name" value="LRR_RI"/>
    <property type="match status" value="6"/>
</dbReference>
<dbReference type="InterPro" id="IPR027038">
    <property type="entry name" value="RanGap"/>
</dbReference>
<evidence type="ECO:0000256" key="1">
    <source>
        <dbReference type="ARBA" id="ARBA00022468"/>
    </source>
</evidence>
<dbReference type="GO" id="GO:0005096">
    <property type="term" value="F:GTPase activator activity"/>
    <property type="evidence" value="ECO:0007669"/>
    <property type="project" value="UniProtKB-KW"/>
</dbReference>
<reference evidence="4 5" key="1">
    <citation type="submission" date="2023-12" db="EMBL/GenBank/DDBJ databases">
        <title>A high-quality genome assembly for Dillenia turbinata (Dilleniales).</title>
        <authorList>
            <person name="Chanderbali A."/>
        </authorList>
    </citation>
    <scope>NUCLEOTIDE SEQUENCE [LARGE SCALE GENOMIC DNA]</scope>
    <source>
        <strain evidence="4">LSX21</strain>
        <tissue evidence="4">Leaf</tissue>
    </source>
</reference>
<dbReference type="Gene3D" id="3.80.10.10">
    <property type="entry name" value="Ribonuclease Inhibitor"/>
    <property type="match status" value="3"/>
</dbReference>
<dbReference type="PANTHER" id="PTHR24113:SF12">
    <property type="entry name" value="RAN GTPASE-ACTIVATING PROTEIN 1"/>
    <property type="match status" value="1"/>
</dbReference>
<dbReference type="SUPFAM" id="SSF52047">
    <property type="entry name" value="RNI-like"/>
    <property type="match status" value="1"/>
</dbReference>
<dbReference type="GO" id="GO:0006913">
    <property type="term" value="P:nucleocytoplasmic transport"/>
    <property type="evidence" value="ECO:0007669"/>
    <property type="project" value="TreeGrafter"/>
</dbReference>
<dbReference type="GO" id="GO:0031267">
    <property type="term" value="F:small GTPase binding"/>
    <property type="evidence" value="ECO:0007669"/>
    <property type="project" value="TreeGrafter"/>
</dbReference>
<proteinExistence type="predicted"/>
<dbReference type="AlphaFoldDB" id="A0AAN8Z8Y4"/>